<keyword evidence="3" id="KW-1185">Reference proteome</keyword>
<evidence type="ECO:0008006" key="4">
    <source>
        <dbReference type="Google" id="ProtNLM"/>
    </source>
</evidence>
<dbReference type="InterPro" id="IPR036249">
    <property type="entry name" value="Thioredoxin-like_sf"/>
</dbReference>
<reference evidence="2 3" key="1">
    <citation type="submission" date="2018-12" db="EMBL/GenBank/DDBJ databases">
        <title>Complete genome sequence of Flaviflexus sp. H23T48.</title>
        <authorList>
            <person name="Bae J.-W."/>
            <person name="Lee J.-Y."/>
        </authorList>
    </citation>
    <scope>NUCLEOTIDE SEQUENCE [LARGE SCALE GENOMIC DNA]</scope>
    <source>
        <strain evidence="2 3">H23T48</strain>
    </source>
</reference>
<evidence type="ECO:0000256" key="1">
    <source>
        <dbReference type="SAM" id="SignalP"/>
    </source>
</evidence>
<dbReference type="PROSITE" id="PS51257">
    <property type="entry name" value="PROKAR_LIPOPROTEIN"/>
    <property type="match status" value="1"/>
</dbReference>
<sequence length="201" mass="21659">MTRLFRLIVVLLSVVALAGCGGSGDGDEGFIKEYEDLNGMMTQRGTAFLEVEIPDDHVFSPASEDEARGLLDDGHGVIYFGFPSCPWCRNAVGPMDEAAKESGIEEIHYVNVSQIRDGQEGADYYAFLLEELGEFAPEYPTEEDPGARRILVPLVAAVVDGEVVGSHLGSAPSQTDPSVALSDSQREELIGLYTDLFSAVP</sequence>
<protein>
    <recommendedName>
        <fullName evidence="4">Thioredoxin</fullName>
    </recommendedName>
</protein>
<dbReference type="KEGG" id="flh:EJ997_12695"/>
<evidence type="ECO:0000313" key="2">
    <source>
        <dbReference type="EMBL" id="AZQ78065.1"/>
    </source>
</evidence>
<dbReference type="Gene3D" id="3.40.30.10">
    <property type="entry name" value="Glutaredoxin"/>
    <property type="match status" value="1"/>
</dbReference>
<dbReference type="OrthoDB" id="215495at2"/>
<dbReference type="Proteomes" id="UP000280344">
    <property type="component" value="Chromosome"/>
</dbReference>
<name>A0A3Q9G3G7_9ACTO</name>
<keyword evidence="1" id="KW-0732">Signal</keyword>
<proteinExistence type="predicted"/>
<accession>A0A3Q9G3G7</accession>
<feature type="chain" id="PRO_5038818196" description="Thioredoxin" evidence="1">
    <location>
        <begin position="19"/>
        <end position="201"/>
    </location>
</feature>
<dbReference type="AlphaFoldDB" id="A0A3Q9G3G7"/>
<evidence type="ECO:0000313" key="3">
    <source>
        <dbReference type="Proteomes" id="UP000280344"/>
    </source>
</evidence>
<dbReference type="RefSeq" id="WP_126704865.1">
    <property type="nucleotide sequence ID" value="NZ_CP034593.1"/>
</dbReference>
<organism evidence="2 3">
    <name type="scientific">Flaviflexus ciconiae</name>
    <dbReference type="NCBI Taxonomy" id="2496867"/>
    <lineage>
        <taxon>Bacteria</taxon>
        <taxon>Bacillati</taxon>
        <taxon>Actinomycetota</taxon>
        <taxon>Actinomycetes</taxon>
        <taxon>Actinomycetales</taxon>
        <taxon>Actinomycetaceae</taxon>
        <taxon>Flaviflexus</taxon>
    </lineage>
</organism>
<gene>
    <name evidence="2" type="ORF">EJ997_12695</name>
</gene>
<feature type="signal peptide" evidence="1">
    <location>
        <begin position="1"/>
        <end position="18"/>
    </location>
</feature>
<dbReference type="SUPFAM" id="SSF52833">
    <property type="entry name" value="Thioredoxin-like"/>
    <property type="match status" value="1"/>
</dbReference>
<dbReference type="EMBL" id="CP034593">
    <property type="protein sequence ID" value="AZQ78065.1"/>
    <property type="molecule type" value="Genomic_DNA"/>
</dbReference>